<keyword evidence="4 5" id="KW-0472">Membrane</keyword>
<dbReference type="EMBL" id="FNZH01000003">
    <property type="protein sequence ID" value="SEJ39251.1"/>
    <property type="molecule type" value="Genomic_DNA"/>
</dbReference>
<evidence type="ECO:0000256" key="3">
    <source>
        <dbReference type="ARBA" id="ARBA00022989"/>
    </source>
</evidence>
<dbReference type="OrthoDB" id="9800034at2"/>
<evidence type="ECO:0000256" key="2">
    <source>
        <dbReference type="ARBA" id="ARBA00022692"/>
    </source>
</evidence>
<sequence length="138" mass="16260">MNRDKQEHGFFEKAKSIYLNRAMHIAATEEKLRYLLEKASLKWKELSQNPTFAQVKYQVEVFIRMIRAHVNKQYSGLSNRSLGLLVLGLFYFALPTDLVPDFIPFVGYVDDITVLLAIFKSLQSDIERFLDWERERQL</sequence>
<evidence type="ECO:0000256" key="4">
    <source>
        <dbReference type="ARBA" id="ARBA00023136"/>
    </source>
</evidence>
<evidence type="ECO:0000259" key="6">
    <source>
        <dbReference type="Pfam" id="PF06803"/>
    </source>
</evidence>
<dbReference type="Proteomes" id="UP000199403">
    <property type="component" value="Unassembled WGS sequence"/>
</dbReference>
<dbReference type="InterPro" id="IPR010652">
    <property type="entry name" value="DUF1232"/>
</dbReference>
<proteinExistence type="predicted"/>
<protein>
    <submittedName>
        <fullName evidence="7">Uncharacterized membrane protein YkvA, DUF1232 family</fullName>
    </submittedName>
</protein>
<evidence type="ECO:0000256" key="5">
    <source>
        <dbReference type="SAM" id="Phobius"/>
    </source>
</evidence>
<accession>A0A1H6YDB6</accession>
<dbReference type="GO" id="GO:0012505">
    <property type="term" value="C:endomembrane system"/>
    <property type="evidence" value="ECO:0007669"/>
    <property type="project" value="UniProtKB-SubCell"/>
</dbReference>
<evidence type="ECO:0000313" key="7">
    <source>
        <dbReference type="EMBL" id="SEJ39251.1"/>
    </source>
</evidence>
<dbReference type="Pfam" id="PF06803">
    <property type="entry name" value="DUF1232"/>
    <property type="match status" value="1"/>
</dbReference>
<evidence type="ECO:0000313" key="8">
    <source>
        <dbReference type="Proteomes" id="UP000199403"/>
    </source>
</evidence>
<dbReference type="RefSeq" id="WP_092174433.1">
    <property type="nucleotide sequence ID" value="NZ_FNZH01000003.1"/>
</dbReference>
<dbReference type="AlphaFoldDB" id="A0A1H6YDB6"/>
<reference evidence="8" key="1">
    <citation type="submission" date="2016-10" db="EMBL/GenBank/DDBJ databases">
        <authorList>
            <person name="Varghese N."/>
            <person name="Submissions S."/>
        </authorList>
    </citation>
    <scope>NUCLEOTIDE SEQUENCE [LARGE SCALE GENOMIC DNA]</scope>
    <source>
        <strain evidence="8">IBRC-M 10761</strain>
    </source>
</reference>
<name>A0A1H6YDB6_9BACT</name>
<feature type="transmembrane region" description="Helical" evidence="5">
    <location>
        <begin position="77"/>
        <end position="96"/>
    </location>
</feature>
<keyword evidence="3 5" id="KW-1133">Transmembrane helix</keyword>
<feature type="domain" description="DUF1232" evidence="6">
    <location>
        <begin position="83"/>
        <end position="116"/>
    </location>
</feature>
<evidence type="ECO:0000256" key="1">
    <source>
        <dbReference type="ARBA" id="ARBA00004127"/>
    </source>
</evidence>
<organism evidence="7 8">
    <name type="scientific">Cyclobacterium xiamenense</name>
    <dbReference type="NCBI Taxonomy" id="1297121"/>
    <lineage>
        <taxon>Bacteria</taxon>
        <taxon>Pseudomonadati</taxon>
        <taxon>Bacteroidota</taxon>
        <taxon>Cytophagia</taxon>
        <taxon>Cytophagales</taxon>
        <taxon>Cyclobacteriaceae</taxon>
        <taxon>Cyclobacterium</taxon>
    </lineage>
</organism>
<comment type="subcellular location">
    <subcellularLocation>
        <location evidence="1">Endomembrane system</location>
        <topology evidence="1">Multi-pass membrane protein</topology>
    </subcellularLocation>
</comment>
<dbReference type="STRING" id="1416801.SAMN05192553_103643"/>
<gene>
    <name evidence="7" type="ORF">SAMN05192553_103643</name>
</gene>
<keyword evidence="8" id="KW-1185">Reference proteome</keyword>
<keyword evidence="2 5" id="KW-0812">Transmembrane</keyword>